<feature type="compositionally biased region" description="Polar residues" evidence="1">
    <location>
        <begin position="1"/>
        <end position="11"/>
    </location>
</feature>
<evidence type="ECO:0000313" key="2">
    <source>
        <dbReference type="EMBL" id="MPC86092.1"/>
    </source>
</evidence>
<dbReference type="Proteomes" id="UP000324222">
    <property type="component" value="Unassembled WGS sequence"/>
</dbReference>
<protein>
    <submittedName>
        <fullName evidence="2">Uncharacterized protein</fullName>
    </submittedName>
</protein>
<dbReference type="AlphaFoldDB" id="A0A5B7IQK6"/>
<keyword evidence="3" id="KW-1185">Reference proteome</keyword>
<organism evidence="2 3">
    <name type="scientific">Portunus trituberculatus</name>
    <name type="common">Swimming crab</name>
    <name type="synonym">Neptunus trituberculatus</name>
    <dbReference type="NCBI Taxonomy" id="210409"/>
    <lineage>
        <taxon>Eukaryota</taxon>
        <taxon>Metazoa</taxon>
        <taxon>Ecdysozoa</taxon>
        <taxon>Arthropoda</taxon>
        <taxon>Crustacea</taxon>
        <taxon>Multicrustacea</taxon>
        <taxon>Malacostraca</taxon>
        <taxon>Eumalacostraca</taxon>
        <taxon>Eucarida</taxon>
        <taxon>Decapoda</taxon>
        <taxon>Pleocyemata</taxon>
        <taxon>Brachyura</taxon>
        <taxon>Eubrachyura</taxon>
        <taxon>Portunoidea</taxon>
        <taxon>Portunidae</taxon>
        <taxon>Portuninae</taxon>
        <taxon>Portunus</taxon>
    </lineage>
</organism>
<feature type="region of interest" description="Disordered" evidence="1">
    <location>
        <begin position="1"/>
        <end position="51"/>
    </location>
</feature>
<reference evidence="2 3" key="1">
    <citation type="submission" date="2019-05" db="EMBL/GenBank/DDBJ databases">
        <title>Another draft genome of Portunus trituberculatus and its Hox gene families provides insights of decapod evolution.</title>
        <authorList>
            <person name="Jeong J.-H."/>
            <person name="Song I."/>
            <person name="Kim S."/>
            <person name="Choi T."/>
            <person name="Kim D."/>
            <person name="Ryu S."/>
            <person name="Kim W."/>
        </authorList>
    </citation>
    <scope>NUCLEOTIDE SEQUENCE [LARGE SCALE GENOMIC DNA]</scope>
    <source>
        <tissue evidence="2">Muscle</tissue>
    </source>
</reference>
<gene>
    <name evidence="2" type="ORF">E2C01_080907</name>
</gene>
<evidence type="ECO:0000256" key="1">
    <source>
        <dbReference type="SAM" id="MobiDB-lite"/>
    </source>
</evidence>
<accession>A0A5B7IQK6</accession>
<evidence type="ECO:0000313" key="3">
    <source>
        <dbReference type="Proteomes" id="UP000324222"/>
    </source>
</evidence>
<feature type="compositionally biased region" description="Polar residues" evidence="1">
    <location>
        <begin position="23"/>
        <end position="32"/>
    </location>
</feature>
<proteinExistence type="predicted"/>
<dbReference type="EMBL" id="VSRR010070438">
    <property type="protein sequence ID" value="MPC86092.1"/>
    <property type="molecule type" value="Genomic_DNA"/>
</dbReference>
<sequence length="51" mass="5446">MGAGETPSSLLTHHASPPPATQLRPNQQTGPHTTHHCYPGLPHLSHPVHIT</sequence>
<comment type="caution">
    <text evidence="2">The sequence shown here is derived from an EMBL/GenBank/DDBJ whole genome shotgun (WGS) entry which is preliminary data.</text>
</comment>
<name>A0A5B7IQK6_PORTR</name>